<reference evidence="1 2" key="1">
    <citation type="submission" date="2019-11" db="EMBL/GenBank/DDBJ databases">
        <title>Venatorbacter sp. nov. a predator of Campylobacter and other Gram-negative bacteria.</title>
        <authorList>
            <person name="Saeedi A."/>
            <person name="Cummings N.J."/>
            <person name="Connerton I.F."/>
            <person name="Connerton P.L."/>
        </authorList>
    </citation>
    <scope>NUCLEOTIDE SEQUENCE [LARGE SCALE GENOMIC DNA]</scope>
    <source>
        <strain evidence="1">XL5</strain>
    </source>
</reference>
<dbReference type="InterPro" id="IPR036691">
    <property type="entry name" value="Endo/exonu/phosph_ase_sf"/>
</dbReference>
<dbReference type="KEGG" id="vcw:GJQ55_00335"/>
<proteinExistence type="predicted"/>
<accession>A0A9E8JTC3</accession>
<sequence length="238" mass="26606">MQVGIQTAAYHHYLLRSWQHLLPSRNRDAALQHIAQLVSHFDLVALQEADAGSWRSRQQNQVARLAAEAGFPHWYQQVNRNLGQFAQHSNGVLTRLPAVQVEQFQLPGLLPGRGLMLLTFGEGNDALTVAITHLALGKRTQFGQLEFLCEKVRHAKHLVIMGDLNQEAEILLRHSPLQHLNLHPLTARATYPSWRPQRGLDHILLSDSIALQRIAVIDHPLSDHLPVAAEIILPGLSG</sequence>
<dbReference type="SUPFAM" id="SSF56219">
    <property type="entry name" value="DNase I-like"/>
    <property type="match status" value="1"/>
</dbReference>
<dbReference type="InterPro" id="IPR051916">
    <property type="entry name" value="GPI-anchor_lipid_remodeler"/>
</dbReference>
<name>A0A9E8JTC3_9GAMM</name>
<dbReference type="EMBL" id="CP046056">
    <property type="protein sequence ID" value="QQD25388.1"/>
    <property type="molecule type" value="Genomic_DNA"/>
</dbReference>
<dbReference type="Pfam" id="PF03372">
    <property type="entry name" value="Exo_endo_phos"/>
    <property type="match status" value="1"/>
</dbReference>
<dbReference type="InterPro" id="IPR005135">
    <property type="entry name" value="Endo/exonuclease/phosphatase"/>
</dbReference>
<dbReference type="Proteomes" id="UP000596074">
    <property type="component" value="Chromosome"/>
</dbReference>
<gene>
    <name evidence="1" type="ORF">GJQ55_00335</name>
</gene>
<dbReference type="AlphaFoldDB" id="A0A9E8JTC3"/>
<dbReference type="Gene3D" id="3.60.10.10">
    <property type="entry name" value="Endonuclease/exonuclease/phosphatase"/>
    <property type="match status" value="1"/>
</dbReference>
<protein>
    <submittedName>
        <fullName evidence="1">EEP domain-containing protein</fullName>
    </submittedName>
</protein>
<dbReference type="GO" id="GO:0016020">
    <property type="term" value="C:membrane"/>
    <property type="evidence" value="ECO:0007669"/>
    <property type="project" value="GOC"/>
</dbReference>
<organism evidence="1 2">
    <name type="scientific">Venatoribacter cucullus</name>
    <dbReference type="NCBI Taxonomy" id="2661630"/>
    <lineage>
        <taxon>Bacteria</taxon>
        <taxon>Pseudomonadati</taxon>
        <taxon>Pseudomonadota</taxon>
        <taxon>Gammaproteobacteria</taxon>
        <taxon>Oceanospirillales</taxon>
        <taxon>Oceanospirillaceae</taxon>
        <taxon>Venatoribacter</taxon>
    </lineage>
</organism>
<dbReference type="GO" id="GO:0003824">
    <property type="term" value="F:catalytic activity"/>
    <property type="evidence" value="ECO:0007669"/>
    <property type="project" value="InterPro"/>
</dbReference>
<evidence type="ECO:0000313" key="1">
    <source>
        <dbReference type="EMBL" id="QQD25388.1"/>
    </source>
</evidence>
<evidence type="ECO:0000313" key="2">
    <source>
        <dbReference type="Proteomes" id="UP000596074"/>
    </source>
</evidence>
<dbReference type="GO" id="GO:0006506">
    <property type="term" value="P:GPI anchor biosynthetic process"/>
    <property type="evidence" value="ECO:0007669"/>
    <property type="project" value="TreeGrafter"/>
</dbReference>
<dbReference type="PANTHER" id="PTHR14859:SF15">
    <property type="entry name" value="ENDONUCLEASE_EXONUCLEASE_PHOSPHATASE DOMAIN-CONTAINING PROTEIN"/>
    <property type="match status" value="1"/>
</dbReference>
<keyword evidence="2" id="KW-1185">Reference proteome</keyword>
<dbReference type="PANTHER" id="PTHR14859">
    <property type="entry name" value="CALCOFLUOR WHITE HYPERSENSITIVE PROTEIN PRECURSOR"/>
    <property type="match status" value="1"/>
</dbReference>